<keyword evidence="4" id="KW-0540">Nuclease</keyword>
<evidence type="ECO:0000313" key="9">
    <source>
        <dbReference type="EMBL" id="KAI9182546.1"/>
    </source>
</evidence>
<reference evidence="9" key="2">
    <citation type="submission" date="2023-02" db="EMBL/GenBank/DDBJ databases">
        <authorList>
            <person name="Swenson N.G."/>
            <person name="Wegrzyn J.L."/>
            <person name="Mcevoy S.L."/>
        </authorList>
    </citation>
    <scope>NUCLEOTIDE SEQUENCE</scope>
    <source>
        <strain evidence="9">91603</strain>
        <tissue evidence="9">Leaf</tissue>
    </source>
</reference>
<keyword evidence="6" id="KW-0378">Hydrolase</keyword>
<dbReference type="GO" id="GO:0005634">
    <property type="term" value="C:nucleus"/>
    <property type="evidence" value="ECO:0007669"/>
    <property type="project" value="UniProtKB-SubCell"/>
</dbReference>
<comment type="cofactor">
    <cofactor evidence="1">
        <name>a divalent metal cation</name>
        <dbReference type="ChEBI" id="CHEBI:60240"/>
    </cofactor>
</comment>
<name>A0AAD5J1G6_ACENE</name>
<gene>
    <name evidence="9" type="ORF">LWI28_026412</name>
</gene>
<keyword evidence="7" id="KW-0539">Nucleus</keyword>
<reference evidence="9" key="1">
    <citation type="journal article" date="2022" name="Plant J.">
        <title>Strategies of tolerance reflected in two North American maple genomes.</title>
        <authorList>
            <person name="McEvoy S.L."/>
            <person name="Sezen U.U."/>
            <person name="Trouern-Trend A."/>
            <person name="McMahon S.M."/>
            <person name="Schaberg P.G."/>
            <person name="Yang J."/>
            <person name="Wegrzyn J.L."/>
            <person name="Swenson N.G."/>
        </authorList>
    </citation>
    <scope>NUCLEOTIDE SEQUENCE</scope>
    <source>
        <strain evidence="9">91603</strain>
    </source>
</reference>
<evidence type="ECO:0000256" key="3">
    <source>
        <dbReference type="ARBA" id="ARBA00006958"/>
    </source>
</evidence>
<dbReference type="Proteomes" id="UP001064489">
    <property type="component" value="Chromosome 4"/>
</dbReference>
<protein>
    <recommendedName>
        <fullName evidence="8">DDE Tnp4 domain-containing protein</fullName>
    </recommendedName>
</protein>
<dbReference type="Pfam" id="PF13359">
    <property type="entry name" value="DDE_Tnp_4"/>
    <property type="match status" value="1"/>
</dbReference>
<evidence type="ECO:0000313" key="10">
    <source>
        <dbReference type="Proteomes" id="UP001064489"/>
    </source>
</evidence>
<evidence type="ECO:0000256" key="2">
    <source>
        <dbReference type="ARBA" id="ARBA00004123"/>
    </source>
</evidence>
<feature type="domain" description="DDE Tnp4" evidence="8">
    <location>
        <begin position="8"/>
        <end position="126"/>
    </location>
</feature>
<evidence type="ECO:0000259" key="8">
    <source>
        <dbReference type="Pfam" id="PF13359"/>
    </source>
</evidence>
<comment type="caution">
    <text evidence="9">The sequence shown here is derived from an EMBL/GenBank/DDBJ whole genome shotgun (WGS) entry which is preliminary data.</text>
</comment>
<dbReference type="GO" id="GO:0016787">
    <property type="term" value="F:hydrolase activity"/>
    <property type="evidence" value="ECO:0007669"/>
    <property type="project" value="UniProtKB-KW"/>
</dbReference>
<evidence type="ECO:0000256" key="1">
    <source>
        <dbReference type="ARBA" id="ARBA00001968"/>
    </source>
</evidence>
<sequence length="270" mass="31150">MITGCGVSSYRNRHRTISQNVLVACNFNLEFMYVLSGWEGLAHDSKLLTDTLTRRRTAPKVPQGKYYLVDCGFPNRCQFLAPFQGVRYHLYEFGGQGRDPAYEVELFNLCRASLRNVMERIFAATRKLTAATTKMSCDIRWEALPKLKLLKKALRRWNWEVFGDIALNVTNANEKVMLIQDRISTEGFSDDLFRLESAALVDLNNVLKQQETFLKEKSRVRWLAEGDWNSKFFHSLLKRRGGNKPLSSIQFGKNISYDPIEIGEHISSFY</sequence>
<dbReference type="PANTHER" id="PTHR22930">
    <property type="match status" value="1"/>
</dbReference>
<accession>A0AAD5J1G6</accession>
<keyword evidence="5" id="KW-0479">Metal-binding</keyword>
<comment type="subcellular location">
    <subcellularLocation>
        <location evidence="2">Nucleus</location>
    </subcellularLocation>
</comment>
<keyword evidence="10" id="KW-1185">Reference proteome</keyword>
<comment type="similarity">
    <text evidence="3">Belongs to the HARBI1 family.</text>
</comment>
<dbReference type="InterPro" id="IPR027806">
    <property type="entry name" value="HARBI1_dom"/>
</dbReference>
<dbReference type="AlphaFoldDB" id="A0AAD5J1G6"/>
<dbReference type="InterPro" id="IPR045249">
    <property type="entry name" value="HARBI1-like"/>
</dbReference>
<dbReference type="GO" id="GO:0046872">
    <property type="term" value="F:metal ion binding"/>
    <property type="evidence" value="ECO:0007669"/>
    <property type="project" value="UniProtKB-KW"/>
</dbReference>
<organism evidence="9 10">
    <name type="scientific">Acer negundo</name>
    <name type="common">Box elder</name>
    <dbReference type="NCBI Taxonomy" id="4023"/>
    <lineage>
        <taxon>Eukaryota</taxon>
        <taxon>Viridiplantae</taxon>
        <taxon>Streptophyta</taxon>
        <taxon>Embryophyta</taxon>
        <taxon>Tracheophyta</taxon>
        <taxon>Spermatophyta</taxon>
        <taxon>Magnoliopsida</taxon>
        <taxon>eudicotyledons</taxon>
        <taxon>Gunneridae</taxon>
        <taxon>Pentapetalae</taxon>
        <taxon>rosids</taxon>
        <taxon>malvids</taxon>
        <taxon>Sapindales</taxon>
        <taxon>Sapindaceae</taxon>
        <taxon>Hippocastanoideae</taxon>
        <taxon>Acereae</taxon>
        <taxon>Acer</taxon>
    </lineage>
</organism>
<evidence type="ECO:0000256" key="4">
    <source>
        <dbReference type="ARBA" id="ARBA00022722"/>
    </source>
</evidence>
<evidence type="ECO:0000256" key="6">
    <source>
        <dbReference type="ARBA" id="ARBA00022801"/>
    </source>
</evidence>
<dbReference type="GO" id="GO:0004518">
    <property type="term" value="F:nuclease activity"/>
    <property type="evidence" value="ECO:0007669"/>
    <property type="project" value="UniProtKB-KW"/>
</dbReference>
<dbReference type="PANTHER" id="PTHR22930:SF259">
    <property type="entry name" value="OS08G0106900 PROTEIN"/>
    <property type="match status" value="1"/>
</dbReference>
<evidence type="ECO:0000256" key="7">
    <source>
        <dbReference type="ARBA" id="ARBA00023242"/>
    </source>
</evidence>
<proteinExistence type="inferred from homology"/>
<dbReference type="EMBL" id="JAJSOW010000101">
    <property type="protein sequence ID" value="KAI9182546.1"/>
    <property type="molecule type" value="Genomic_DNA"/>
</dbReference>
<evidence type="ECO:0000256" key="5">
    <source>
        <dbReference type="ARBA" id="ARBA00022723"/>
    </source>
</evidence>